<dbReference type="EMBL" id="JABCLB010002279">
    <property type="protein sequence ID" value="NMU85808.1"/>
    <property type="molecule type" value="Genomic_DNA"/>
</dbReference>
<evidence type="ECO:0000256" key="4">
    <source>
        <dbReference type="ARBA" id="ARBA00022989"/>
    </source>
</evidence>
<evidence type="ECO:0000256" key="5">
    <source>
        <dbReference type="ARBA" id="ARBA00023136"/>
    </source>
</evidence>
<dbReference type="GO" id="GO:0005886">
    <property type="term" value="C:plasma membrane"/>
    <property type="evidence" value="ECO:0007669"/>
    <property type="project" value="UniProtKB-SubCell"/>
</dbReference>
<evidence type="ECO:0000259" key="7">
    <source>
        <dbReference type="Pfam" id="PF00482"/>
    </source>
</evidence>
<comment type="subcellular location">
    <subcellularLocation>
        <location evidence="1">Cell membrane</location>
        <topology evidence="1">Multi-pass membrane protein</topology>
    </subcellularLocation>
</comment>
<keyword evidence="4 6" id="KW-1133">Transmembrane helix</keyword>
<dbReference type="AlphaFoldDB" id="A0A7Y0XEG6"/>
<dbReference type="Pfam" id="PF00482">
    <property type="entry name" value="T2SSF"/>
    <property type="match status" value="1"/>
</dbReference>
<evidence type="ECO:0000256" key="1">
    <source>
        <dbReference type="ARBA" id="ARBA00004651"/>
    </source>
</evidence>
<evidence type="ECO:0000256" key="6">
    <source>
        <dbReference type="SAM" id="Phobius"/>
    </source>
</evidence>
<dbReference type="PANTHER" id="PTHR35007:SF2">
    <property type="entry name" value="PILUS ASSEMBLE PROTEIN"/>
    <property type="match status" value="1"/>
</dbReference>
<keyword evidence="2" id="KW-1003">Cell membrane</keyword>
<evidence type="ECO:0000313" key="9">
    <source>
        <dbReference type="Proteomes" id="UP000518904"/>
    </source>
</evidence>
<organism evidence="8 9">
    <name type="scientific">Vibrio parahaemolyticus</name>
    <dbReference type="NCBI Taxonomy" id="670"/>
    <lineage>
        <taxon>Bacteria</taxon>
        <taxon>Pseudomonadati</taxon>
        <taxon>Pseudomonadota</taxon>
        <taxon>Gammaproteobacteria</taxon>
        <taxon>Vibrionales</taxon>
        <taxon>Vibrionaceae</taxon>
        <taxon>Vibrio</taxon>
    </lineage>
</organism>
<dbReference type="PANTHER" id="PTHR35007">
    <property type="entry name" value="INTEGRAL MEMBRANE PROTEIN-RELATED"/>
    <property type="match status" value="1"/>
</dbReference>
<feature type="transmembrane region" description="Helical" evidence="6">
    <location>
        <begin position="255"/>
        <end position="275"/>
    </location>
</feature>
<dbReference type="Proteomes" id="UP000518904">
    <property type="component" value="Unassembled WGS sequence"/>
</dbReference>
<sequence length="286" mass="32549">MILAISVFLIVCALTFVFYDYYSTRKREIALNKYLKHQSKKMKKQKMETFIVAFGESGKKDLEQKLLNAGYYNKQLAKYYFPFKAFLFVVASLVIFFIDVAINSKIILLLIAVVTIIVLPDFLLELRRRWLVRKISKNLPYVLDIMSVCVQTGMTIEASFAYLAKELKIFDKDLCYQINKTSESGKVHGIEKALHDLSLRLPAPEINSFVLTIIQNLHYGASVAGVLSDLAEDMRRIHLLEVEERMGKLSAKMSVPLILLIMFPIVIFILAPGFLQIDFSTLSGSG</sequence>
<evidence type="ECO:0000256" key="3">
    <source>
        <dbReference type="ARBA" id="ARBA00022692"/>
    </source>
</evidence>
<evidence type="ECO:0000256" key="2">
    <source>
        <dbReference type="ARBA" id="ARBA00022475"/>
    </source>
</evidence>
<proteinExistence type="predicted"/>
<comment type="caution">
    <text evidence="8">The sequence shown here is derived from an EMBL/GenBank/DDBJ whole genome shotgun (WGS) entry which is preliminary data.</text>
</comment>
<dbReference type="InterPro" id="IPR018076">
    <property type="entry name" value="T2SS_GspF_dom"/>
</dbReference>
<protein>
    <submittedName>
        <fullName evidence="8">Type II secretion system F family protein</fullName>
    </submittedName>
</protein>
<feature type="transmembrane region" description="Helical" evidence="6">
    <location>
        <begin position="81"/>
        <end position="100"/>
    </location>
</feature>
<feature type="transmembrane region" description="Helical" evidence="6">
    <location>
        <begin position="106"/>
        <end position="124"/>
    </location>
</feature>
<gene>
    <name evidence="8" type="ORF">HKB16_23425</name>
</gene>
<reference evidence="8 9" key="1">
    <citation type="submission" date="2020-04" db="EMBL/GenBank/DDBJ databases">
        <title>Whole-genome sequencing of Vibrio spp. from China reveals different genetic environments of blaCTX-M-14 among diverse lineages.</title>
        <authorList>
            <person name="Zheng Z."/>
            <person name="Ye L."/>
            <person name="Chen S."/>
        </authorList>
    </citation>
    <scope>NUCLEOTIDE SEQUENCE [LARGE SCALE GENOMIC DNA]</scope>
    <source>
        <strain evidence="8 9">Vb0551</strain>
    </source>
</reference>
<feature type="transmembrane region" description="Helical" evidence="6">
    <location>
        <begin position="6"/>
        <end position="22"/>
    </location>
</feature>
<keyword evidence="3 6" id="KW-0812">Transmembrane</keyword>
<name>A0A7Y0XEG6_VIBPH</name>
<keyword evidence="5 6" id="KW-0472">Membrane</keyword>
<evidence type="ECO:0000313" key="8">
    <source>
        <dbReference type="EMBL" id="NMU85808.1"/>
    </source>
</evidence>
<accession>A0A7Y0XEG6</accession>
<feature type="domain" description="Type II secretion system protein GspF" evidence="7">
    <location>
        <begin position="143"/>
        <end position="270"/>
    </location>
</feature>
<dbReference type="RefSeq" id="WP_141180365.1">
    <property type="nucleotide sequence ID" value="NZ_CP041202.1"/>
</dbReference>